<dbReference type="OrthoDB" id="2970389at2"/>
<feature type="compositionally biased region" description="Basic and acidic residues" evidence="1">
    <location>
        <begin position="28"/>
        <end position="40"/>
    </location>
</feature>
<comment type="caution">
    <text evidence="2">The sequence shown here is derived from an EMBL/GenBank/DDBJ whole genome shotgun (WGS) entry which is preliminary data.</text>
</comment>
<dbReference type="RefSeq" id="WP_132370916.1">
    <property type="nucleotide sequence ID" value="NZ_SMAN01000003.1"/>
</dbReference>
<protein>
    <submittedName>
        <fullName evidence="2">Uncharacterized protein</fullName>
    </submittedName>
</protein>
<evidence type="ECO:0000313" key="2">
    <source>
        <dbReference type="EMBL" id="TCT25479.1"/>
    </source>
</evidence>
<gene>
    <name evidence="2" type="ORF">EDD68_10332</name>
</gene>
<feature type="compositionally biased region" description="Basic and acidic residues" evidence="1">
    <location>
        <begin position="1"/>
        <end position="10"/>
    </location>
</feature>
<proteinExistence type="predicted"/>
<reference evidence="2 3" key="1">
    <citation type="submission" date="2019-03" db="EMBL/GenBank/DDBJ databases">
        <title>Genomic Encyclopedia of Type Strains, Phase IV (KMG-IV): sequencing the most valuable type-strain genomes for metagenomic binning, comparative biology and taxonomic classification.</title>
        <authorList>
            <person name="Goeker M."/>
        </authorList>
    </citation>
    <scope>NUCLEOTIDE SEQUENCE [LARGE SCALE GENOMIC DNA]</scope>
    <source>
        <strain evidence="2 3">DSM 25894</strain>
    </source>
</reference>
<name>A0A4R3NAW5_9BACI</name>
<feature type="region of interest" description="Disordered" evidence="1">
    <location>
        <begin position="1"/>
        <end position="40"/>
    </location>
</feature>
<sequence length="64" mass="7364">MRNDQKKEVKTNAPVEPEYHVQATGIYSDRRKAYPGDSVKDHKDLEAVNEQVTGDEIKQQNNHL</sequence>
<accession>A0A4R3NAW5</accession>
<dbReference type="EMBL" id="SMAN01000003">
    <property type="protein sequence ID" value="TCT25479.1"/>
    <property type="molecule type" value="Genomic_DNA"/>
</dbReference>
<organism evidence="2 3">
    <name type="scientific">Melghiribacillus thermohalophilus</name>
    <dbReference type="NCBI Taxonomy" id="1324956"/>
    <lineage>
        <taxon>Bacteria</taxon>
        <taxon>Bacillati</taxon>
        <taxon>Bacillota</taxon>
        <taxon>Bacilli</taxon>
        <taxon>Bacillales</taxon>
        <taxon>Bacillaceae</taxon>
        <taxon>Melghiribacillus</taxon>
    </lineage>
</organism>
<dbReference type="AlphaFoldDB" id="A0A4R3NAW5"/>
<keyword evidence="3" id="KW-1185">Reference proteome</keyword>
<evidence type="ECO:0000256" key="1">
    <source>
        <dbReference type="SAM" id="MobiDB-lite"/>
    </source>
</evidence>
<evidence type="ECO:0000313" key="3">
    <source>
        <dbReference type="Proteomes" id="UP000294650"/>
    </source>
</evidence>
<dbReference type="Proteomes" id="UP000294650">
    <property type="component" value="Unassembled WGS sequence"/>
</dbReference>